<accession>A0A4Q5HKY7</accession>
<evidence type="ECO:0000313" key="1">
    <source>
        <dbReference type="EMBL" id="KAA5393079.1"/>
    </source>
</evidence>
<dbReference type="EMBL" id="VVZA01000028">
    <property type="protein sequence ID" value="KAA5401839.1"/>
    <property type="molecule type" value="Genomic_DNA"/>
</dbReference>
<dbReference type="Proteomes" id="UP000441162">
    <property type="component" value="Unassembled WGS sequence"/>
</dbReference>
<gene>
    <name evidence="2" type="ORF">F2Y51_20545</name>
    <name evidence="1" type="ORF">F2Y58_20820</name>
</gene>
<dbReference type="AlphaFoldDB" id="A0A4Q5HKY7"/>
<sequence length="104" mass="12625">MTFREFMSENGYTVQTTFWEDFTIADRFGLSAIRDTYNRAFKEWNENYKFLTELVLVLNHKIWQHHKSHPEVAALYNDLWKQADLYAVENLKDDELNYFFEVTD</sequence>
<dbReference type="EMBL" id="VVYY01000027">
    <property type="protein sequence ID" value="KAA5393079.1"/>
    <property type="molecule type" value="Genomic_DNA"/>
</dbReference>
<dbReference type="RefSeq" id="WP_072544739.1">
    <property type="nucleotide sequence ID" value="NZ_JADNBX010000001.1"/>
</dbReference>
<organism evidence="1 4">
    <name type="scientific">Phocaeicola dorei</name>
    <dbReference type="NCBI Taxonomy" id="357276"/>
    <lineage>
        <taxon>Bacteria</taxon>
        <taxon>Pseudomonadati</taxon>
        <taxon>Bacteroidota</taxon>
        <taxon>Bacteroidia</taxon>
        <taxon>Bacteroidales</taxon>
        <taxon>Bacteroidaceae</taxon>
        <taxon>Phocaeicola</taxon>
    </lineage>
</organism>
<proteinExistence type="predicted"/>
<evidence type="ECO:0000313" key="2">
    <source>
        <dbReference type="EMBL" id="KAA5401839.1"/>
    </source>
</evidence>
<protein>
    <submittedName>
        <fullName evidence="1">Uncharacterized protein</fullName>
    </submittedName>
</protein>
<comment type="caution">
    <text evidence="1">The sequence shown here is derived from an EMBL/GenBank/DDBJ whole genome shotgun (WGS) entry which is preliminary data.</text>
</comment>
<evidence type="ECO:0000313" key="3">
    <source>
        <dbReference type="Proteomes" id="UP000441162"/>
    </source>
</evidence>
<reference evidence="3 4" key="1">
    <citation type="journal article" date="2019" name="Nat. Med.">
        <title>A library of human gut bacterial isolates paired with longitudinal multiomics data enables mechanistic microbiome research.</title>
        <authorList>
            <person name="Poyet M."/>
            <person name="Groussin M."/>
            <person name="Gibbons S.M."/>
            <person name="Avila-Pacheco J."/>
            <person name="Jiang X."/>
            <person name="Kearney S.M."/>
            <person name="Perrotta A.R."/>
            <person name="Berdy B."/>
            <person name="Zhao S."/>
            <person name="Lieberman T.D."/>
            <person name="Swanson P.K."/>
            <person name="Smith M."/>
            <person name="Roesemann S."/>
            <person name="Alexander J.E."/>
            <person name="Rich S.A."/>
            <person name="Livny J."/>
            <person name="Vlamakis H."/>
            <person name="Clish C."/>
            <person name="Bullock K."/>
            <person name="Deik A."/>
            <person name="Scott J."/>
            <person name="Pierce K.A."/>
            <person name="Xavier R.J."/>
            <person name="Alm E.J."/>
        </authorList>
    </citation>
    <scope>NUCLEOTIDE SEQUENCE [LARGE SCALE GENOMIC DNA]</scope>
    <source>
        <strain evidence="1 4">BIOML-A1</strain>
        <strain evidence="2 3">BIOML-A4</strain>
    </source>
</reference>
<evidence type="ECO:0000313" key="4">
    <source>
        <dbReference type="Proteomes" id="UP000481616"/>
    </source>
</evidence>
<name>A0A4Q5HKY7_9BACT</name>
<dbReference type="Proteomes" id="UP000481616">
    <property type="component" value="Unassembled WGS sequence"/>
</dbReference>